<evidence type="ECO:0000313" key="1">
    <source>
        <dbReference type="EMBL" id="DAF48757.1"/>
    </source>
</evidence>
<sequence length="58" mass="6642">MFFFYLSNSCYCRYLPIFADIGVAPNVAPIAHNSFKTNKKRLGNVLTVLHFVGTMYIH</sequence>
<accession>A0A8S5SCR1</accession>
<dbReference type="EMBL" id="BK032573">
    <property type="protein sequence ID" value="DAF48757.1"/>
    <property type="molecule type" value="Genomic_DNA"/>
</dbReference>
<organism evidence="1">
    <name type="scientific">Siphoviridae sp. ctt1f11</name>
    <dbReference type="NCBI Taxonomy" id="2827959"/>
    <lineage>
        <taxon>Viruses</taxon>
        <taxon>Duplodnaviria</taxon>
        <taxon>Heunggongvirae</taxon>
        <taxon>Uroviricota</taxon>
        <taxon>Caudoviricetes</taxon>
    </lineage>
</organism>
<reference evidence="1" key="1">
    <citation type="journal article" date="2021" name="Proc. Natl. Acad. Sci. U.S.A.">
        <title>A Catalog of Tens of Thousands of Viruses from Human Metagenomes Reveals Hidden Associations with Chronic Diseases.</title>
        <authorList>
            <person name="Tisza M.J."/>
            <person name="Buck C.B."/>
        </authorList>
    </citation>
    <scope>NUCLEOTIDE SEQUENCE</scope>
    <source>
        <strain evidence="1">Ctt1f11</strain>
    </source>
</reference>
<protein>
    <submittedName>
        <fullName evidence="1">Uncharacterized protein</fullName>
    </submittedName>
</protein>
<name>A0A8S5SCR1_9CAUD</name>
<proteinExistence type="predicted"/>